<keyword evidence="5" id="KW-0687">Ribonucleoprotein</keyword>
<keyword evidence="4" id="KW-0539">Nucleus</keyword>
<reference evidence="7" key="2">
    <citation type="submission" date="2020-08" db="EMBL/GenBank/DDBJ databases">
        <title>Plant Genome Project.</title>
        <authorList>
            <person name="Zhang R.-G."/>
        </authorList>
    </citation>
    <scope>NUCLEOTIDE SEQUENCE</scope>
    <source>
        <strain evidence="7">Huo1</strain>
        <tissue evidence="7">Leaf</tissue>
    </source>
</reference>
<comment type="caution">
    <text evidence="7">The sequence shown here is derived from an EMBL/GenBank/DDBJ whole genome shotgun (WGS) entry which is preliminary data.</text>
</comment>
<gene>
    <name evidence="7" type="ORF">SASPL_118048</name>
</gene>
<dbReference type="PANTHER" id="PTHR17039:SF0">
    <property type="entry name" value="U3 SMALL NUCLEOLAR RIBONUCLEOPROTEIN PROTEIN MPP10"/>
    <property type="match status" value="1"/>
</dbReference>
<proteinExistence type="inferred from homology"/>
<dbReference type="GO" id="GO:0032040">
    <property type="term" value="C:small-subunit processome"/>
    <property type="evidence" value="ECO:0007669"/>
    <property type="project" value="TreeGrafter"/>
</dbReference>
<dbReference type="EMBL" id="PNBA02000006">
    <property type="protein sequence ID" value="KAG6421494.1"/>
    <property type="molecule type" value="Genomic_DNA"/>
</dbReference>
<evidence type="ECO:0000313" key="7">
    <source>
        <dbReference type="EMBL" id="KAG6421494.1"/>
    </source>
</evidence>
<evidence type="ECO:0000256" key="1">
    <source>
        <dbReference type="ARBA" id="ARBA00004604"/>
    </source>
</evidence>
<protein>
    <submittedName>
        <fullName evidence="7">Uncharacterized protein</fullName>
    </submittedName>
</protein>
<dbReference type="Pfam" id="PF04006">
    <property type="entry name" value="Mpp10"/>
    <property type="match status" value="1"/>
</dbReference>
<evidence type="ECO:0000256" key="2">
    <source>
        <dbReference type="ARBA" id="ARBA00022517"/>
    </source>
</evidence>
<sequence length="181" mass="21224">MLFVLKDKLCLYHQALSFCFIVRDITNIMLDAMCRDVQRPPTLLNKAPKEREEMDENKSKKLYEDEYAQKTGLVSTALSFSDEQKKEVRYSRQANVPALAMEEVAPLAVSDAAMLAPEEVFSGKGDIKEETELTKVDRERRRAKKKRQFKVPRPQLFSKWKKKLAVKRRNIYAEKSHNWRR</sequence>
<dbReference type="GO" id="GO:0034457">
    <property type="term" value="C:Mpp10 complex"/>
    <property type="evidence" value="ECO:0007669"/>
    <property type="project" value="InterPro"/>
</dbReference>
<evidence type="ECO:0000256" key="5">
    <source>
        <dbReference type="ARBA" id="ARBA00023274"/>
    </source>
</evidence>
<dbReference type="Proteomes" id="UP000298416">
    <property type="component" value="Unassembled WGS sequence"/>
</dbReference>
<dbReference type="GO" id="GO:0006364">
    <property type="term" value="P:rRNA processing"/>
    <property type="evidence" value="ECO:0007669"/>
    <property type="project" value="UniProtKB-KW"/>
</dbReference>
<organism evidence="7">
    <name type="scientific">Salvia splendens</name>
    <name type="common">Scarlet sage</name>
    <dbReference type="NCBI Taxonomy" id="180675"/>
    <lineage>
        <taxon>Eukaryota</taxon>
        <taxon>Viridiplantae</taxon>
        <taxon>Streptophyta</taxon>
        <taxon>Embryophyta</taxon>
        <taxon>Tracheophyta</taxon>
        <taxon>Spermatophyta</taxon>
        <taxon>Magnoliopsida</taxon>
        <taxon>eudicotyledons</taxon>
        <taxon>Gunneridae</taxon>
        <taxon>Pentapetalae</taxon>
        <taxon>asterids</taxon>
        <taxon>lamiids</taxon>
        <taxon>Lamiales</taxon>
        <taxon>Lamiaceae</taxon>
        <taxon>Nepetoideae</taxon>
        <taxon>Mentheae</taxon>
        <taxon>Salviinae</taxon>
        <taxon>Salvia</taxon>
        <taxon>Salvia subgen. Calosphace</taxon>
        <taxon>core Calosphace</taxon>
    </lineage>
</organism>
<dbReference type="PANTHER" id="PTHR17039">
    <property type="entry name" value="U3 SMALL NUCLEOLAR RIBONUCLEOPROTEIN PROTEIN MPP10"/>
    <property type="match status" value="1"/>
</dbReference>
<evidence type="ECO:0000256" key="3">
    <source>
        <dbReference type="ARBA" id="ARBA00022552"/>
    </source>
</evidence>
<keyword evidence="8" id="KW-1185">Reference proteome</keyword>
<dbReference type="GO" id="GO:0005732">
    <property type="term" value="C:sno(s)RNA-containing ribonucleoprotein complex"/>
    <property type="evidence" value="ECO:0007669"/>
    <property type="project" value="InterPro"/>
</dbReference>
<dbReference type="AlphaFoldDB" id="A0A8X8XZ07"/>
<name>A0A8X8XZ07_SALSN</name>
<comment type="subcellular location">
    <subcellularLocation>
        <location evidence="1">Nucleus</location>
        <location evidence="1">Nucleolus</location>
    </subcellularLocation>
</comment>
<dbReference type="InterPro" id="IPR012173">
    <property type="entry name" value="Mpp10"/>
</dbReference>
<comment type="similarity">
    <text evidence="6">Belongs to the MPP10 family.</text>
</comment>
<keyword evidence="2" id="KW-0690">Ribosome biogenesis</keyword>
<evidence type="ECO:0000313" key="8">
    <source>
        <dbReference type="Proteomes" id="UP000298416"/>
    </source>
</evidence>
<evidence type="ECO:0000256" key="4">
    <source>
        <dbReference type="ARBA" id="ARBA00023242"/>
    </source>
</evidence>
<accession>A0A8X8XZ07</accession>
<evidence type="ECO:0000256" key="6">
    <source>
        <dbReference type="ARBA" id="ARBA00029455"/>
    </source>
</evidence>
<reference evidence="7" key="1">
    <citation type="submission" date="2018-01" db="EMBL/GenBank/DDBJ databases">
        <authorList>
            <person name="Mao J.F."/>
        </authorList>
    </citation>
    <scope>NUCLEOTIDE SEQUENCE</scope>
    <source>
        <strain evidence="7">Huo1</strain>
        <tissue evidence="7">Leaf</tissue>
    </source>
</reference>
<keyword evidence="3" id="KW-0698">rRNA processing</keyword>